<dbReference type="OrthoDB" id="9804153at2"/>
<dbReference type="InterPro" id="IPR016181">
    <property type="entry name" value="Acyl_CoA_acyltransferase"/>
</dbReference>
<organism evidence="2 3">
    <name type="scientific">[Enterobacter] lignolyticus</name>
    <dbReference type="NCBI Taxonomy" id="1334193"/>
    <lineage>
        <taxon>Bacteria</taxon>
        <taxon>Pseudomonadati</taxon>
        <taxon>Pseudomonadota</taxon>
        <taxon>Gammaproteobacteria</taxon>
        <taxon>Enterobacterales</taxon>
        <taxon>Enterobacteriaceae</taxon>
        <taxon>Pluralibacter</taxon>
    </lineage>
</organism>
<evidence type="ECO:0000259" key="1">
    <source>
        <dbReference type="Pfam" id="PF13302"/>
    </source>
</evidence>
<dbReference type="EMBL" id="CP012871">
    <property type="protein sequence ID" value="ALR75736.1"/>
    <property type="molecule type" value="Genomic_DNA"/>
</dbReference>
<proteinExistence type="predicted"/>
<keyword evidence="2" id="KW-0808">Transferase</keyword>
<dbReference type="InterPro" id="IPR000182">
    <property type="entry name" value="GNAT_dom"/>
</dbReference>
<protein>
    <submittedName>
        <fullName evidence="2">Acetyltransferase</fullName>
    </submittedName>
</protein>
<dbReference type="KEGG" id="kle:AO703_05280"/>
<feature type="domain" description="N-acetyltransferase" evidence="1">
    <location>
        <begin position="11"/>
        <end position="151"/>
    </location>
</feature>
<evidence type="ECO:0000313" key="2">
    <source>
        <dbReference type="EMBL" id="ALR75736.1"/>
    </source>
</evidence>
<dbReference type="AlphaFoldDB" id="A0A806X2N5"/>
<dbReference type="Proteomes" id="UP000069162">
    <property type="component" value="Chromosome"/>
</dbReference>
<dbReference type="RefSeq" id="WP_062740497.1">
    <property type="nucleotide sequence ID" value="NZ_CP012871.1"/>
</dbReference>
<dbReference type="InterPro" id="IPR051531">
    <property type="entry name" value="N-acetyltransferase"/>
</dbReference>
<dbReference type="Gene3D" id="3.40.630.30">
    <property type="match status" value="1"/>
</dbReference>
<name>A0A806X2N5_9ENTR</name>
<accession>A0A806X2N5</accession>
<evidence type="ECO:0000313" key="3">
    <source>
        <dbReference type="Proteomes" id="UP000069162"/>
    </source>
</evidence>
<dbReference type="SUPFAM" id="SSF55729">
    <property type="entry name" value="Acyl-CoA N-acyltransferases (Nat)"/>
    <property type="match status" value="1"/>
</dbReference>
<gene>
    <name evidence="2" type="ORF">AO703_05280</name>
</gene>
<reference evidence="3" key="1">
    <citation type="submission" date="2015-10" db="EMBL/GenBank/DDBJ databases">
        <title>Complete Genome Sequencing of Klebsiella sp. strain G5.</title>
        <authorList>
            <person name="Chan K.-G."/>
            <person name="Chen J.-W."/>
        </authorList>
    </citation>
    <scope>NUCLEOTIDE SEQUENCE [LARGE SCALE GENOMIC DNA]</scope>
    <source>
        <strain evidence="3">G5</strain>
    </source>
</reference>
<dbReference type="PANTHER" id="PTHR43792">
    <property type="entry name" value="GNAT FAMILY, PUTATIVE (AFU_ORTHOLOGUE AFUA_3G00765)-RELATED-RELATED"/>
    <property type="match status" value="1"/>
</dbReference>
<dbReference type="GO" id="GO:0016747">
    <property type="term" value="F:acyltransferase activity, transferring groups other than amino-acyl groups"/>
    <property type="evidence" value="ECO:0007669"/>
    <property type="project" value="InterPro"/>
</dbReference>
<dbReference type="Pfam" id="PF13302">
    <property type="entry name" value="Acetyltransf_3"/>
    <property type="match status" value="1"/>
</dbReference>
<sequence>MTVTPEIITDRLILKPLRSEDAGQIQRVFPRWEIVRYLVASVPWPYPEGAAQHYVDNVALAASKEGTGWFWTLRRKEDAQTLIGVICLMKLPDNNRGFWLVPEWQGQGYMSEACEAVTEFWFESLDQPVLRAPKAVANTRSKNISSRSGMRLVGVDKRQYVAGELDSELWEITRDEWRKWKNASV</sequence>